<feature type="domain" description="SPX" evidence="8">
    <location>
        <begin position="1"/>
        <end position="190"/>
    </location>
</feature>
<evidence type="ECO:0000313" key="10">
    <source>
        <dbReference type="Proteomes" id="UP000663852"/>
    </source>
</evidence>
<dbReference type="EMBL" id="CAJNOJ010000253">
    <property type="protein sequence ID" value="CAF1340606.1"/>
    <property type="molecule type" value="Genomic_DNA"/>
</dbReference>
<evidence type="ECO:0000256" key="5">
    <source>
        <dbReference type="ARBA" id="ARBA00023136"/>
    </source>
</evidence>
<evidence type="ECO:0000256" key="1">
    <source>
        <dbReference type="ARBA" id="ARBA00004141"/>
    </source>
</evidence>
<feature type="transmembrane region" description="Helical" evidence="6">
    <location>
        <begin position="337"/>
        <end position="357"/>
    </location>
</feature>
<dbReference type="Pfam" id="PF03105">
    <property type="entry name" value="SPX"/>
    <property type="match status" value="2"/>
</dbReference>
<dbReference type="PANTHER" id="PTHR10783:SF103">
    <property type="entry name" value="SOLUTE CARRIER FAMILY 53 MEMBER 1"/>
    <property type="match status" value="1"/>
</dbReference>
<evidence type="ECO:0000256" key="4">
    <source>
        <dbReference type="ARBA" id="ARBA00022989"/>
    </source>
</evidence>
<dbReference type="GO" id="GO:0000822">
    <property type="term" value="F:inositol hexakisphosphate binding"/>
    <property type="evidence" value="ECO:0007669"/>
    <property type="project" value="TreeGrafter"/>
</dbReference>
<comment type="subcellular location">
    <subcellularLocation>
        <location evidence="1">Membrane</location>
        <topology evidence="1">Multi-pass membrane protein</topology>
    </subcellularLocation>
</comment>
<dbReference type="OrthoDB" id="9970435at2759"/>
<name>A0A815GJC9_ADIRI</name>
<evidence type="ECO:0008006" key="11">
    <source>
        <dbReference type="Google" id="ProtNLM"/>
    </source>
</evidence>
<comment type="caution">
    <text evidence="9">The sequence shown here is derived from an EMBL/GenBank/DDBJ whole genome shotgun (WGS) entry which is preliminary data.</text>
</comment>
<feature type="transmembrane region" description="Helical" evidence="6">
    <location>
        <begin position="363"/>
        <end position="382"/>
    </location>
</feature>
<feature type="transmembrane region" description="Helical" evidence="6">
    <location>
        <begin position="291"/>
        <end position="316"/>
    </location>
</feature>
<dbReference type="PROSITE" id="PS51382">
    <property type="entry name" value="SPX"/>
    <property type="match status" value="1"/>
</dbReference>
<dbReference type="InterPro" id="IPR004342">
    <property type="entry name" value="EXS_C"/>
</dbReference>
<keyword evidence="4 6" id="KW-1133">Transmembrane helix</keyword>
<dbReference type="GO" id="GO:0016036">
    <property type="term" value="P:cellular response to phosphate starvation"/>
    <property type="evidence" value="ECO:0007669"/>
    <property type="project" value="TreeGrafter"/>
</dbReference>
<evidence type="ECO:0000259" key="8">
    <source>
        <dbReference type="PROSITE" id="PS51382"/>
    </source>
</evidence>
<dbReference type="PROSITE" id="PS51380">
    <property type="entry name" value="EXS"/>
    <property type="match status" value="1"/>
</dbReference>
<dbReference type="GO" id="GO:0005886">
    <property type="term" value="C:plasma membrane"/>
    <property type="evidence" value="ECO:0007669"/>
    <property type="project" value="TreeGrafter"/>
</dbReference>
<feature type="transmembrane region" description="Helical" evidence="6">
    <location>
        <begin position="248"/>
        <end position="271"/>
    </location>
</feature>
<dbReference type="PANTHER" id="PTHR10783">
    <property type="entry name" value="XENOTROPIC AND POLYTROPIC RETROVIRUS RECEPTOR 1-RELATED"/>
    <property type="match status" value="1"/>
</dbReference>
<organism evidence="9 10">
    <name type="scientific">Adineta ricciae</name>
    <name type="common">Rotifer</name>
    <dbReference type="NCBI Taxonomy" id="249248"/>
    <lineage>
        <taxon>Eukaryota</taxon>
        <taxon>Metazoa</taxon>
        <taxon>Spiralia</taxon>
        <taxon>Gnathifera</taxon>
        <taxon>Rotifera</taxon>
        <taxon>Eurotatoria</taxon>
        <taxon>Bdelloidea</taxon>
        <taxon>Adinetida</taxon>
        <taxon>Adinetidae</taxon>
        <taxon>Adineta</taxon>
    </lineage>
</organism>
<evidence type="ECO:0000256" key="2">
    <source>
        <dbReference type="ARBA" id="ARBA00009665"/>
    </source>
</evidence>
<evidence type="ECO:0000313" key="9">
    <source>
        <dbReference type="EMBL" id="CAF1340606.1"/>
    </source>
</evidence>
<dbReference type="AlphaFoldDB" id="A0A815GJC9"/>
<keyword evidence="5 6" id="KW-0472">Membrane</keyword>
<dbReference type="InterPro" id="IPR004331">
    <property type="entry name" value="SPX_dom"/>
</dbReference>
<gene>
    <name evidence="9" type="ORF">EDS130_LOCUS32714</name>
</gene>
<dbReference type="Proteomes" id="UP000663852">
    <property type="component" value="Unassembled WGS sequence"/>
</dbReference>
<keyword evidence="3 6" id="KW-0812">Transmembrane</keyword>
<dbReference type="GO" id="GO:0006817">
    <property type="term" value="P:phosphate ion transport"/>
    <property type="evidence" value="ECO:0007669"/>
    <property type="project" value="TreeGrafter"/>
</dbReference>
<feature type="domain" description="EXS" evidence="7">
    <location>
        <begin position="449"/>
        <end position="658"/>
    </location>
</feature>
<evidence type="ECO:0000259" key="7">
    <source>
        <dbReference type="PROSITE" id="PS51380"/>
    </source>
</evidence>
<evidence type="ECO:0000256" key="3">
    <source>
        <dbReference type="ARBA" id="ARBA00022692"/>
    </source>
</evidence>
<proteinExistence type="inferred from homology"/>
<comment type="similarity">
    <text evidence="2">Belongs to the SYG1 (TC 2.A.94) family.</text>
</comment>
<accession>A0A815GJC9</accession>
<protein>
    <recommendedName>
        <fullName evidence="11">Xenotropic and polytropic retrovirus receptor 1-like protein</fullName>
    </recommendedName>
</protein>
<dbReference type="Pfam" id="PF03124">
    <property type="entry name" value="EXS"/>
    <property type="match status" value="1"/>
</dbReference>
<reference evidence="9" key="1">
    <citation type="submission" date="2021-02" db="EMBL/GenBank/DDBJ databases">
        <authorList>
            <person name="Nowell W R."/>
        </authorList>
    </citation>
    <scope>NUCLEOTIDE SEQUENCE</scope>
</reference>
<feature type="transmembrane region" description="Helical" evidence="6">
    <location>
        <begin position="569"/>
        <end position="591"/>
    </location>
</feature>
<evidence type="ECO:0000256" key="6">
    <source>
        <dbReference type="SAM" id="Phobius"/>
    </source>
</evidence>
<sequence>MKFGEYLRRNLTSEWSSQYIDYENLKELLYEIVNKAPTDESSLRQEYFVQADQEFLQCCERESIKINTFFAQKLAQSLLQFDNLKSELEYLEENDRHDHLFFTNRLFLRAFSTNENNSNHTSNYSQLRSIRKLKKHRSMKLNDLKLALSEFYLMLILLKNYQSLNYNGFCKILKKHDKLFQMTTGCQWRISYIDCAPFYRSTRVDGLISEIENVYINKIEHGDRSRAMQRLRVPPLEENQSRSVTFRLGMFFGMLLLLVPLLLIVSISFYASHSSKSIDWRSGLHLYRSSFLLIIHIIFFGLNVFGWSTNGVNHVLIFELDPRNHLTYQKFLETGTFLMVLWFISLNLFFVCFYFDYYPFVQPVSFIIFLILFFLNPLPIFYQKSRKWLLKKLLRICCAPFYHVNFADFWLADQLCSLELVFFDIEFFFCFYTNESNIISSSSSHKFFCSGWSQVVLQSIFLLLPSWFRFWQCVRRYRDTKQRFPHLVNAGKYASTLLVAVTNALRRTKNFDYHQHKLENPFLYLWILMSLFSSTYKMIWDLKMDWGFFDKNAGENRFIREQIIYPRKIYYYISIVLNVILRYVWIINVFIHFNSLFGEFSDIIGFSFALIEIFRRFIWNYFRLENEHLTNCGQFRAVRDISIRPTPKLIKNSRTTQQTEDDEQLTTNGIPLTVINDSQHLSRLTRRKTNAEEFIEEINPILTINKNENYSLDDQIDSMA</sequence>
<dbReference type="GO" id="GO:0005794">
    <property type="term" value="C:Golgi apparatus"/>
    <property type="evidence" value="ECO:0007669"/>
    <property type="project" value="TreeGrafter"/>
</dbReference>
<feature type="transmembrane region" description="Helical" evidence="6">
    <location>
        <begin position="522"/>
        <end position="540"/>
    </location>
</feature>